<comment type="caution">
    <text evidence="1">The sequence shown here is derived from an EMBL/GenBank/DDBJ whole genome shotgun (WGS) entry which is preliminary data.</text>
</comment>
<organism evidence="1 2">
    <name type="scientific">Mucuna pruriens</name>
    <name type="common">Velvet bean</name>
    <name type="synonym">Dolichos pruriens</name>
    <dbReference type="NCBI Taxonomy" id="157652"/>
    <lineage>
        <taxon>Eukaryota</taxon>
        <taxon>Viridiplantae</taxon>
        <taxon>Streptophyta</taxon>
        <taxon>Embryophyta</taxon>
        <taxon>Tracheophyta</taxon>
        <taxon>Spermatophyta</taxon>
        <taxon>Magnoliopsida</taxon>
        <taxon>eudicotyledons</taxon>
        <taxon>Gunneridae</taxon>
        <taxon>Pentapetalae</taxon>
        <taxon>rosids</taxon>
        <taxon>fabids</taxon>
        <taxon>Fabales</taxon>
        <taxon>Fabaceae</taxon>
        <taxon>Papilionoideae</taxon>
        <taxon>50 kb inversion clade</taxon>
        <taxon>NPAAA clade</taxon>
        <taxon>indigoferoid/millettioid clade</taxon>
        <taxon>Phaseoleae</taxon>
        <taxon>Mucuna</taxon>
    </lineage>
</organism>
<name>A0A371GJG9_MUCPR</name>
<dbReference type="EMBL" id="QJKJ01005396">
    <property type="protein sequence ID" value="RDX90473.1"/>
    <property type="molecule type" value="Genomic_DNA"/>
</dbReference>
<gene>
    <name evidence="1" type="ORF">CR513_27652</name>
</gene>
<dbReference type="OrthoDB" id="1436852at2759"/>
<proteinExistence type="predicted"/>
<evidence type="ECO:0000313" key="2">
    <source>
        <dbReference type="Proteomes" id="UP000257109"/>
    </source>
</evidence>
<dbReference type="AlphaFoldDB" id="A0A371GJG9"/>
<reference evidence="1" key="1">
    <citation type="submission" date="2018-05" db="EMBL/GenBank/DDBJ databases">
        <title>Draft genome of Mucuna pruriens seed.</title>
        <authorList>
            <person name="Nnadi N.E."/>
            <person name="Vos R."/>
            <person name="Hasami M.H."/>
            <person name="Devisetty U.K."/>
            <person name="Aguiy J.C."/>
        </authorList>
    </citation>
    <scope>NUCLEOTIDE SEQUENCE [LARGE SCALE GENOMIC DNA]</scope>
    <source>
        <strain evidence="1">JCA_2017</strain>
    </source>
</reference>
<evidence type="ECO:0000313" key="1">
    <source>
        <dbReference type="EMBL" id="RDX90473.1"/>
    </source>
</evidence>
<protein>
    <submittedName>
        <fullName evidence="1">Uncharacterized protein</fullName>
    </submittedName>
</protein>
<accession>A0A371GJG9</accession>
<dbReference type="Proteomes" id="UP000257109">
    <property type="component" value="Unassembled WGS sequence"/>
</dbReference>
<sequence>MVSNIHSDNDSVRRKVPIITFMNQNFIGTNLEQNDPMVITVEAANFAVNKVLVNQGSSANIMYMSTFKPHNPRSDLTTSN</sequence>
<keyword evidence="2" id="KW-1185">Reference proteome</keyword>
<feature type="non-terminal residue" evidence="1">
    <location>
        <position position="1"/>
    </location>
</feature>